<dbReference type="Gene3D" id="2.120.10.10">
    <property type="match status" value="1"/>
</dbReference>
<protein>
    <recommendedName>
        <fullName evidence="3">BNR repeat-like domain-containing protein</fullName>
    </recommendedName>
</protein>
<dbReference type="SUPFAM" id="SSF50939">
    <property type="entry name" value="Sialidases"/>
    <property type="match status" value="1"/>
</dbReference>
<keyword evidence="2" id="KW-1185">Reference proteome</keyword>
<evidence type="ECO:0000313" key="1">
    <source>
        <dbReference type="EMBL" id="SFC34992.1"/>
    </source>
</evidence>
<evidence type="ECO:0000313" key="2">
    <source>
        <dbReference type="Proteomes" id="UP000198598"/>
    </source>
</evidence>
<reference evidence="1 2" key="1">
    <citation type="submission" date="2016-10" db="EMBL/GenBank/DDBJ databases">
        <authorList>
            <person name="de Groot N.N."/>
        </authorList>
    </citation>
    <scope>NUCLEOTIDE SEQUENCE [LARGE SCALE GENOMIC DNA]</scope>
    <source>
        <strain evidence="1 2">DSM 26130</strain>
    </source>
</reference>
<name>A0A1I1IH28_9BACT</name>
<sequence>MAGSGTLPTILYMLHPVLVFLLVISWFVGPGSAAGQQIGMGRHPSVAIDPAGGVHVVYGQGNTIFYVASPDGERFNKPVRIDSLIGLHLGASRGPQIAATSQSVVITAIDKPGNVWAYSFDRATGKWQPRVRVTDVPDIAKEGFVALTANGNNGYIAVWLDLRNDKRNKIVGAQSMNGGRTWLANQVLYQSPDGTVCECCQLSVVAQKQHVAVMFRNFLNGSRDMYLLQSTDGGTSFGKAEKLGEGTWKLNACPMDGGGLFMNPNGDITTVWRRDHKLFTAKPRQAETELATGKNARIISTRKGDYVVFQQDDQVMAITPAQAQPKRMAMGGYPKLTLLPNDKVLCLWEQTGTVWAQVIQ</sequence>
<dbReference type="STRING" id="662367.SAMN05216167_101931"/>
<evidence type="ECO:0008006" key="3">
    <source>
        <dbReference type="Google" id="ProtNLM"/>
    </source>
</evidence>
<dbReference type="Proteomes" id="UP000198598">
    <property type="component" value="Unassembled WGS sequence"/>
</dbReference>
<dbReference type="EMBL" id="FOLQ01000001">
    <property type="protein sequence ID" value="SFC34992.1"/>
    <property type="molecule type" value="Genomic_DNA"/>
</dbReference>
<dbReference type="InterPro" id="IPR036278">
    <property type="entry name" value="Sialidase_sf"/>
</dbReference>
<accession>A0A1I1IH28</accession>
<gene>
    <name evidence="1" type="ORF">SAMN05216167_101931</name>
</gene>
<organism evidence="1 2">
    <name type="scientific">Spirosoma endophyticum</name>
    <dbReference type="NCBI Taxonomy" id="662367"/>
    <lineage>
        <taxon>Bacteria</taxon>
        <taxon>Pseudomonadati</taxon>
        <taxon>Bacteroidota</taxon>
        <taxon>Cytophagia</taxon>
        <taxon>Cytophagales</taxon>
        <taxon>Cytophagaceae</taxon>
        <taxon>Spirosoma</taxon>
    </lineage>
</organism>
<proteinExistence type="predicted"/>
<dbReference type="AlphaFoldDB" id="A0A1I1IH28"/>